<evidence type="ECO:0000313" key="1">
    <source>
        <dbReference type="EMBL" id="ABX10627.1"/>
    </source>
</evidence>
<proteinExistence type="predicted"/>
<protein>
    <submittedName>
        <fullName evidence="1">Hypothetical secreted protein</fullName>
    </submittedName>
</protein>
<name>A9LGV6_9BACT</name>
<dbReference type="AlphaFoldDB" id="A9LGV6"/>
<gene>
    <name evidence="1" type="ORF">3FN_2</name>
</gene>
<dbReference type="EMBL" id="EF591886">
    <property type="protein sequence ID" value="ABX10627.1"/>
    <property type="molecule type" value="Genomic_DNA"/>
</dbReference>
<dbReference type="Pfam" id="PF14100">
    <property type="entry name" value="DUF6807"/>
    <property type="match status" value="1"/>
</dbReference>
<reference evidence="1" key="1">
    <citation type="journal article" date="2007" name="ISME J.">
        <title>Fosmids of novel marine Planctomycetes from the Namibian and Oregon coast upwelling systems and their cross-comparison with planctomycete genomes.</title>
        <authorList>
            <person name="Woebken D."/>
            <person name="Teeling H."/>
            <person name="Wecker P."/>
            <person name="Dumitriu A."/>
            <person name="Kostadinov I."/>
            <person name="DeLong E.F."/>
            <person name="Amann R."/>
            <person name="Gloeckner F.O."/>
        </authorList>
    </citation>
    <scope>NUCLEOTIDE SEQUENCE</scope>
</reference>
<accession>A9LGV6</accession>
<organism evidence="1">
    <name type="scientific">uncultured planctomycete 3FN</name>
    <dbReference type="NCBI Taxonomy" id="455066"/>
    <lineage>
        <taxon>Bacteria</taxon>
        <taxon>Pseudomonadati</taxon>
        <taxon>Planctomycetota</taxon>
        <taxon>Planctomycetia</taxon>
        <taxon>Planctomycetales</taxon>
        <taxon>environmental samples</taxon>
    </lineage>
</organism>
<dbReference type="InterPro" id="IPR029475">
    <property type="entry name" value="DUF6807"/>
</dbReference>
<sequence>MTLMNLRKTLRRTFAVRIAFLVWGFVATQQSPLSAEDAPVLKMPAAVVPLHVAVPLPDGATAAPQAGWQLVEIDNTDLTVPVQLANGPQADGTSTTTQRLLIATIPPRKDAPPQRRFRLQPTQTAPKPAFQFKPENEISLRLSQGKKPILTYNHGIVTDESVPAKDSRRSRACYIHPVWGLDGEIMTGDFPKDHYHHHGIFWAWPYVGVGGKDYDMWEYRNIQPKFVKWLHRAAGAEAAVLAVENGWFVGQKKIMIERLWIRVHKALDDQRSIDLHFTWIPVDEPVSLRGRGTKSYGGLTMRFDVHPRRDGVVTTERGTVHHVGNSMASKTDLVNAELPWADLTSRFPDSKGKSGASVFIAPTHPNYPPSWLTRCYGCLCVGWPGVKAQTFLPGKPIRASYRIWVHKSALDAERGNQAYAGFAAATRATWERKTP</sequence>